<keyword evidence="2" id="KW-0143">Chaperone</keyword>
<dbReference type="SFLD" id="SFLDG01082">
    <property type="entry name" value="B12-binding_domain_containing"/>
    <property type="match status" value="1"/>
</dbReference>
<evidence type="ECO:0000256" key="2">
    <source>
        <dbReference type="RuleBase" id="RU364116"/>
    </source>
</evidence>
<comment type="similarity">
    <text evidence="1">Belongs to the anaerobic coproporphyrinogen-III oxidase family. HemW subfamily.</text>
</comment>
<evidence type="ECO:0000313" key="5">
    <source>
        <dbReference type="Proteomes" id="UP000002220"/>
    </source>
</evidence>
<keyword evidence="2" id="KW-0949">S-adenosyl-L-methionine</keyword>
<dbReference type="Proteomes" id="UP000002220">
    <property type="component" value="Chromosome"/>
</dbReference>
<evidence type="ECO:0000259" key="3">
    <source>
        <dbReference type="PROSITE" id="PS51918"/>
    </source>
</evidence>
<sequence length="380" mass="43053">MDSMTHTNNFQSVYIHVPFCRHRCGYCDFTLVAGRDDLIPRYLAALEREMQAHDQPLVVQTVFFGGGTPTHLPIVELEQLLKMVTRRFPLADGGEFSIEANPLDMTEEVIDVLHSAGCNRVSLGVQSFQNKHLQTLERDHQGGEIPEIVQRIRARIPNVSLDLIFGVPGQTLVDWEYDLEQALACGPTHLSTYGLTFEEGTAFTTRKRRGQLTEIDEALEREMYALAIKRLQEEGFEHYELSNFARPGYQCQHNLAYWNGSPYAAFGPGAASYLQGTRRTNTRSVLGYLSRMEQGASVIAEAETLEKEHAMREALYVGLRRLSGMDYAEFQHRFGIDLQEFAAETIQRLVRQGLLAADEKRIRLTSEGIFLANRVMAEFL</sequence>
<dbReference type="GO" id="GO:0051539">
    <property type="term" value="F:4 iron, 4 sulfur cluster binding"/>
    <property type="evidence" value="ECO:0007669"/>
    <property type="project" value="UniProtKB-UniRule"/>
</dbReference>
<comment type="subcellular location">
    <subcellularLocation>
        <location evidence="2">Cytoplasm</location>
    </subcellularLocation>
</comment>
<dbReference type="InterPro" id="IPR004559">
    <property type="entry name" value="HemW-like"/>
</dbReference>
<dbReference type="Pfam" id="PF06969">
    <property type="entry name" value="HemN_C"/>
    <property type="match status" value="1"/>
</dbReference>
<dbReference type="eggNOG" id="COG0635">
    <property type="taxonomic scope" value="Bacteria"/>
</dbReference>
<evidence type="ECO:0000256" key="1">
    <source>
        <dbReference type="ARBA" id="ARBA00006100"/>
    </source>
</evidence>
<dbReference type="PROSITE" id="PS51918">
    <property type="entry name" value="RADICAL_SAM"/>
    <property type="match status" value="1"/>
</dbReference>
<keyword evidence="2" id="KW-0408">Iron</keyword>
<dbReference type="InterPro" id="IPR007197">
    <property type="entry name" value="rSAM"/>
</dbReference>
<reference evidence="4 5" key="1">
    <citation type="journal article" date="2010" name="Stand. Genomic Sci.">
        <title>Complete genome sequence of Planctomyces limnophilus type strain (Mu 290).</title>
        <authorList>
            <person name="Labutti K."/>
            <person name="Sikorski J."/>
            <person name="Schneider S."/>
            <person name="Nolan M."/>
            <person name="Lucas S."/>
            <person name="Glavina Del Rio T."/>
            <person name="Tice H."/>
            <person name="Cheng J.F."/>
            <person name="Goodwin L."/>
            <person name="Pitluck S."/>
            <person name="Liolios K."/>
            <person name="Ivanova N."/>
            <person name="Mavromatis K."/>
            <person name="Mikhailova N."/>
            <person name="Pati A."/>
            <person name="Chen A."/>
            <person name="Palaniappan K."/>
            <person name="Land M."/>
            <person name="Hauser L."/>
            <person name="Chang Y.J."/>
            <person name="Jeffries C.D."/>
            <person name="Tindall B.J."/>
            <person name="Rohde M."/>
            <person name="Goker M."/>
            <person name="Woyke T."/>
            <person name="Bristow J."/>
            <person name="Eisen J.A."/>
            <person name="Markowitz V."/>
            <person name="Hugenholtz P."/>
            <person name="Kyrpides N.C."/>
            <person name="Klenk H.P."/>
            <person name="Lapidus A."/>
        </authorList>
    </citation>
    <scope>NUCLEOTIDE SEQUENCE [LARGE SCALE GENOMIC DNA]</scope>
    <source>
        <strain evidence="5">ATCC 43296 / DSM 3776 / IFAM 1008 / Mu 290</strain>
    </source>
</reference>
<keyword evidence="2" id="KW-0004">4Fe-4S</keyword>
<dbReference type="GO" id="GO:0006779">
    <property type="term" value="P:porphyrin-containing compound biosynthetic process"/>
    <property type="evidence" value="ECO:0007669"/>
    <property type="project" value="InterPro"/>
</dbReference>
<dbReference type="NCBIfam" id="TIGR00539">
    <property type="entry name" value="hemN_rel"/>
    <property type="match status" value="1"/>
</dbReference>
<keyword evidence="2" id="KW-0479">Metal-binding</keyword>
<dbReference type="AlphaFoldDB" id="D5SR70"/>
<dbReference type="Gene3D" id="3.80.30.20">
    <property type="entry name" value="tm_1862 like domain"/>
    <property type="match status" value="1"/>
</dbReference>
<dbReference type="PANTHER" id="PTHR13932">
    <property type="entry name" value="COPROPORPHYRINIGEN III OXIDASE"/>
    <property type="match status" value="1"/>
</dbReference>
<keyword evidence="4" id="KW-0560">Oxidoreductase</keyword>
<dbReference type="HOGENOM" id="CLU_027579_2_2_0"/>
<keyword evidence="2" id="KW-0411">Iron-sulfur</keyword>
<dbReference type="SUPFAM" id="SSF102114">
    <property type="entry name" value="Radical SAM enzymes"/>
    <property type="match status" value="1"/>
</dbReference>
<dbReference type="KEGG" id="plm:Plim_0691"/>
<dbReference type="SMART" id="SM00729">
    <property type="entry name" value="Elp3"/>
    <property type="match status" value="1"/>
</dbReference>
<dbReference type="SFLD" id="SFLDS00029">
    <property type="entry name" value="Radical_SAM"/>
    <property type="match status" value="1"/>
</dbReference>
<dbReference type="InterPro" id="IPR034505">
    <property type="entry name" value="Coproporphyrinogen-III_oxidase"/>
</dbReference>
<dbReference type="Pfam" id="PF04055">
    <property type="entry name" value="Radical_SAM"/>
    <property type="match status" value="1"/>
</dbReference>
<dbReference type="GO" id="GO:0004109">
    <property type="term" value="F:coproporphyrinogen oxidase activity"/>
    <property type="evidence" value="ECO:0007669"/>
    <property type="project" value="InterPro"/>
</dbReference>
<dbReference type="EMBL" id="CP001744">
    <property type="protein sequence ID" value="ADG66538.1"/>
    <property type="molecule type" value="Genomic_DNA"/>
</dbReference>
<keyword evidence="2" id="KW-0963">Cytoplasm</keyword>
<organism evidence="4 5">
    <name type="scientific">Planctopirus limnophila (strain ATCC 43296 / DSM 3776 / IFAM 1008 / Mu 290)</name>
    <name type="common">Planctomyces limnophilus</name>
    <dbReference type="NCBI Taxonomy" id="521674"/>
    <lineage>
        <taxon>Bacteria</taxon>
        <taxon>Pseudomonadati</taxon>
        <taxon>Planctomycetota</taxon>
        <taxon>Planctomycetia</taxon>
        <taxon>Planctomycetales</taxon>
        <taxon>Planctomycetaceae</taxon>
        <taxon>Planctopirus</taxon>
    </lineage>
</organism>
<keyword evidence="2" id="KW-0349">Heme</keyword>
<comment type="function">
    <text evidence="2">Probably acts as a heme chaperone, transferring heme to an unknown acceptor. Binds one molecule of heme per monomer, possibly covalently. Binds 1 [4Fe-4S] cluster. The cluster is coordinated with 3 cysteines and an exchangeable S-adenosyl-L-methionine.</text>
</comment>
<gene>
    <name evidence="4" type="ordered locus">Plim_0691</name>
</gene>
<dbReference type="GO" id="GO:0005737">
    <property type="term" value="C:cytoplasm"/>
    <property type="evidence" value="ECO:0007669"/>
    <property type="project" value="UniProtKB-SubCell"/>
</dbReference>
<dbReference type="GO" id="GO:0046872">
    <property type="term" value="F:metal ion binding"/>
    <property type="evidence" value="ECO:0007669"/>
    <property type="project" value="UniProtKB-UniRule"/>
</dbReference>
<accession>D5SR70</accession>
<dbReference type="PANTHER" id="PTHR13932:SF5">
    <property type="entry name" value="RADICAL S-ADENOSYL METHIONINE DOMAIN-CONTAINING PROTEIN 1, MITOCHONDRIAL"/>
    <property type="match status" value="1"/>
</dbReference>
<dbReference type="InterPro" id="IPR023404">
    <property type="entry name" value="rSAM_horseshoe"/>
</dbReference>
<dbReference type="CDD" id="cd01335">
    <property type="entry name" value="Radical_SAM"/>
    <property type="match status" value="1"/>
</dbReference>
<dbReference type="InterPro" id="IPR006638">
    <property type="entry name" value="Elp3/MiaA/NifB-like_rSAM"/>
</dbReference>
<evidence type="ECO:0000313" key="4">
    <source>
        <dbReference type="EMBL" id="ADG66538.1"/>
    </source>
</evidence>
<dbReference type="SFLD" id="SFLDF00288">
    <property type="entry name" value="HemN-like__clustered_with_nucl"/>
    <property type="match status" value="1"/>
</dbReference>
<dbReference type="STRING" id="521674.Plim_0691"/>
<protein>
    <recommendedName>
        <fullName evidence="2">Heme chaperone HemW</fullName>
    </recommendedName>
</protein>
<keyword evidence="5" id="KW-1185">Reference proteome</keyword>
<proteinExistence type="inferred from homology"/>
<dbReference type="InterPro" id="IPR010723">
    <property type="entry name" value="HemN_C"/>
</dbReference>
<dbReference type="OrthoDB" id="9808022at2"/>
<dbReference type="SFLD" id="SFLDG01065">
    <property type="entry name" value="anaerobic_coproporphyrinogen-I"/>
    <property type="match status" value="1"/>
</dbReference>
<feature type="domain" description="Radical SAM core" evidence="3">
    <location>
        <begin position="5"/>
        <end position="234"/>
    </location>
</feature>
<dbReference type="SFLD" id="SFLDF00562">
    <property type="entry name" value="HemN-like__clustered_with_heat"/>
    <property type="match status" value="1"/>
</dbReference>
<name>D5SR70_PLAL2</name>
<dbReference type="InterPro" id="IPR058240">
    <property type="entry name" value="rSAM_sf"/>
</dbReference>